<comment type="caution">
    <text evidence="2">The sequence shown here is derived from an EMBL/GenBank/DDBJ whole genome shotgun (WGS) entry which is preliminary data.</text>
</comment>
<evidence type="ECO:0000313" key="2">
    <source>
        <dbReference type="EMBL" id="GHG03820.1"/>
    </source>
</evidence>
<dbReference type="Proteomes" id="UP000649955">
    <property type="component" value="Unassembled WGS sequence"/>
</dbReference>
<sequence length="93" mass="10344">MVPAIPADVPARPSKTTEPGREITAIDGRPPLVGVPARVVHEHVDDGGDVAERHTDRLRNGRHRKPRNARRVSRRLPQLTELWRAAHFPPSTA</sequence>
<name>A0ABQ3K8N9_9PSEU</name>
<gene>
    <name evidence="2" type="ORF">GCM10017567_19680</name>
</gene>
<keyword evidence="3" id="KW-1185">Reference proteome</keyword>
<evidence type="ECO:0000256" key="1">
    <source>
        <dbReference type="SAM" id="MobiDB-lite"/>
    </source>
</evidence>
<protein>
    <submittedName>
        <fullName evidence="2">Uncharacterized protein</fullName>
    </submittedName>
</protein>
<feature type="region of interest" description="Disordered" evidence="1">
    <location>
        <begin position="1"/>
        <end position="31"/>
    </location>
</feature>
<reference evidence="3" key="1">
    <citation type="journal article" date="2019" name="Int. J. Syst. Evol. Microbiol.">
        <title>The Global Catalogue of Microorganisms (GCM) 10K type strain sequencing project: providing services to taxonomists for standard genome sequencing and annotation.</title>
        <authorList>
            <consortium name="The Broad Institute Genomics Platform"/>
            <consortium name="The Broad Institute Genome Sequencing Center for Infectious Disease"/>
            <person name="Wu L."/>
            <person name="Ma J."/>
        </authorList>
    </citation>
    <scope>NUCLEOTIDE SEQUENCE [LARGE SCALE GENOMIC DNA]</scope>
    <source>
        <strain evidence="3">CGMCC 4.7680</strain>
    </source>
</reference>
<proteinExistence type="predicted"/>
<accession>A0ABQ3K8N9</accession>
<evidence type="ECO:0000313" key="3">
    <source>
        <dbReference type="Proteomes" id="UP000649955"/>
    </source>
</evidence>
<organism evidence="2 3">
    <name type="scientific">Amycolatopsis bullii</name>
    <dbReference type="NCBI Taxonomy" id="941987"/>
    <lineage>
        <taxon>Bacteria</taxon>
        <taxon>Bacillati</taxon>
        <taxon>Actinomycetota</taxon>
        <taxon>Actinomycetes</taxon>
        <taxon>Pseudonocardiales</taxon>
        <taxon>Pseudonocardiaceae</taxon>
        <taxon>Amycolatopsis</taxon>
    </lineage>
</organism>
<dbReference type="EMBL" id="BNAW01000005">
    <property type="protein sequence ID" value="GHG03820.1"/>
    <property type="molecule type" value="Genomic_DNA"/>
</dbReference>